<organism evidence="1 2">
    <name type="scientific">Linum tenue</name>
    <dbReference type="NCBI Taxonomy" id="586396"/>
    <lineage>
        <taxon>Eukaryota</taxon>
        <taxon>Viridiplantae</taxon>
        <taxon>Streptophyta</taxon>
        <taxon>Embryophyta</taxon>
        <taxon>Tracheophyta</taxon>
        <taxon>Spermatophyta</taxon>
        <taxon>Magnoliopsida</taxon>
        <taxon>eudicotyledons</taxon>
        <taxon>Gunneridae</taxon>
        <taxon>Pentapetalae</taxon>
        <taxon>rosids</taxon>
        <taxon>fabids</taxon>
        <taxon>Malpighiales</taxon>
        <taxon>Linaceae</taxon>
        <taxon>Linum</taxon>
    </lineage>
</organism>
<comment type="caution">
    <text evidence="1">The sequence shown here is derived from an EMBL/GenBank/DDBJ whole genome shotgun (WGS) entry which is preliminary data.</text>
</comment>
<accession>A0AAV0L892</accession>
<protein>
    <submittedName>
        <fullName evidence="1">Uncharacterized protein</fullName>
    </submittedName>
</protein>
<dbReference type="AlphaFoldDB" id="A0AAV0L892"/>
<dbReference type="Proteomes" id="UP001154282">
    <property type="component" value="Unassembled WGS sequence"/>
</dbReference>
<evidence type="ECO:0000313" key="1">
    <source>
        <dbReference type="EMBL" id="CAI0430396.1"/>
    </source>
</evidence>
<name>A0AAV0L892_9ROSI</name>
<keyword evidence="2" id="KW-1185">Reference proteome</keyword>
<dbReference type="EMBL" id="CAMGYJ010000006">
    <property type="protein sequence ID" value="CAI0430396.1"/>
    <property type="molecule type" value="Genomic_DNA"/>
</dbReference>
<evidence type="ECO:0000313" key="2">
    <source>
        <dbReference type="Proteomes" id="UP001154282"/>
    </source>
</evidence>
<sequence length="49" mass="5504">MRCCKLLLWQTIDGATCHVAGMVIIFNNAGSSPRIRRRPGFSLALRSWV</sequence>
<gene>
    <name evidence="1" type="ORF">LITE_LOCUS22592</name>
</gene>
<reference evidence="1" key="1">
    <citation type="submission" date="2022-08" db="EMBL/GenBank/DDBJ databases">
        <authorList>
            <person name="Gutierrez-Valencia J."/>
        </authorList>
    </citation>
    <scope>NUCLEOTIDE SEQUENCE</scope>
</reference>
<proteinExistence type="predicted"/>